<evidence type="ECO:0000313" key="1">
    <source>
        <dbReference type="EMBL" id="MBE5024278.1"/>
    </source>
</evidence>
<accession>A0ABR9QT82</accession>
<protein>
    <submittedName>
        <fullName evidence="1">HAD family phosphatase</fullName>
    </submittedName>
</protein>
<proteinExistence type="predicted"/>
<gene>
    <name evidence="1" type="ORF">INF26_05350</name>
</gene>
<dbReference type="EMBL" id="JADCJZ010000002">
    <property type="protein sequence ID" value="MBE5024278.1"/>
    <property type="molecule type" value="Genomic_DNA"/>
</dbReference>
<dbReference type="RefSeq" id="WP_193529698.1">
    <property type="nucleotide sequence ID" value="NZ_JADCJZ010000002.1"/>
</dbReference>
<dbReference type="Gene3D" id="3.30.1240.10">
    <property type="match status" value="1"/>
</dbReference>
<dbReference type="PANTHER" id="PTHR10000:SF8">
    <property type="entry name" value="HAD SUPERFAMILY HYDROLASE-LIKE, TYPE 3"/>
    <property type="match status" value="1"/>
</dbReference>
<evidence type="ECO:0000313" key="2">
    <source>
        <dbReference type="Proteomes" id="UP001194273"/>
    </source>
</evidence>
<dbReference type="Gene3D" id="3.40.50.1000">
    <property type="entry name" value="HAD superfamily/HAD-like"/>
    <property type="match status" value="1"/>
</dbReference>
<comment type="caution">
    <text evidence="1">The sequence shown here is derived from an EMBL/GenBank/DDBJ whole genome shotgun (WGS) entry which is preliminary data.</text>
</comment>
<dbReference type="Proteomes" id="UP001194273">
    <property type="component" value="Unassembled WGS sequence"/>
</dbReference>
<name>A0ABR9QT82_9ACTN</name>
<dbReference type="SUPFAM" id="SSF56784">
    <property type="entry name" value="HAD-like"/>
    <property type="match status" value="1"/>
</dbReference>
<dbReference type="Pfam" id="PF08282">
    <property type="entry name" value="Hydrolase_3"/>
    <property type="match status" value="2"/>
</dbReference>
<reference evidence="1 2" key="1">
    <citation type="submission" date="2020-10" db="EMBL/GenBank/DDBJ databases">
        <title>ChiBAC.</title>
        <authorList>
            <person name="Zenner C."/>
            <person name="Hitch T.C.A."/>
            <person name="Clavel T."/>
        </authorList>
    </citation>
    <scope>NUCLEOTIDE SEQUENCE [LARGE SCALE GENOMIC DNA]</scope>
    <source>
        <strain evidence="1 2">DSM 107455</strain>
    </source>
</reference>
<dbReference type="InterPro" id="IPR036412">
    <property type="entry name" value="HAD-like_sf"/>
</dbReference>
<sequence>MTDARDIRLLAFDLDGTFLMPDKSVSPRARRAVLALRERGIEPVPTTGRIYQTLFDRVLGMHGFRYAIAANGAVVLDVERRHFYVHEVVDAGVAAELVRALERPGVVTYTCLDDATGTRLGSSVSEEDYLRVRGDAPWSEDLVENVPDVVAGSGCGVLKVGAHFVDPWRYDDFAPLAERFDLEPAASATGNAEFGPRDVTKATGLLALCDAIGLDPGHVCAIGDAGNDSDLLRTAGLGVAMGNASDEARAAADLVAPRNDEDGFARFVEDVLLA</sequence>
<dbReference type="PROSITE" id="PS01229">
    <property type="entry name" value="COF_2"/>
    <property type="match status" value="1"/>
</dbReference>
<dbReference type="PANTHER" id="PTHR10000">
    <property type="entry name" value="PHOSPHOSERINE PHOSPHATASE"/>
    <property type="match status" value="1"/>
</dbReference>
<keyword evidence="2" id="KW-1185">Reference proteome</keyword>
<organism evidence="1 2">
    <name type="scientific">Thermophilibacter gallinarum</name>
    <dbReference type="NCBI Taxonomy" id="2779357"/>
    <lineage>
        <taxon>Bacteria</taxon>
        <taxon>Bacillati</taxon>
        <taxon>Actinomycetota</taxon>
        <taxon>Coriobacteriia</taxon>
        <taxon>Coriobacteriales</taxon>
        <taxon>Atopobiaceae</taxon>
        <taxon>Thermophilibacter</taxon>
    </lineage>
</organism>
<dbReference type="InterPro" id="IPR023214">
    <property type="entry name" value="HAD_sf"/>
</dbReference>